<dbReference type="EMBL" id="AE001437">
    <property type="protein sequence ID" value="AAK78380.1"/>
    <property type="molecule type" value="Genomic_DNA"/>
</dbReference>
<proteinExistence type="predicted"/>
<evidence type="ECO:0000313" key="1">
    <source>
        <dbReference type="EMBL" id="AAK78380.1"/>
    </source>
</evidence>
<dbReference type="RefSeq" id="WP_010963722.1">
    <property type="nucleotide sequence ID" value="NC_003030.1"/>
</dbReference>
<dbReference type="STRING" id="272562.CA_C0400"/>
<name>Q97M00_CLOAB</name>
<sequence length="83" mass="9709">MAVYVLLIKEYEDDEKVVYKYGPNEETTGKIEYNKISRDFKEIESIKKEGISNDFFINLTAQRIARIVGREKGIFPERTTIES</sequence>
<evidence type="ECO:0000313" key="2">
    <source>
        <dbReference type="Proteomes" id="UP000000814"/>
    </source>
</evidence>
<dbReference type="Proteomes" id="UP000000814">
    <property type="component" value="Chromosome"/>
</dbReference>
<dbReference type="eggNOG" id="ENOG5032SEU">
    <property type="taxonomic scope" value="Bacteria"/>
</dbReference>
<organism evidence="1 2">
    <name type="scientific">Clostridium acetobutylicum (strain ATCC 824 / DSM 792 / JCM 1419 / IAM 19013 / LMG 5710 / NBRC 13948 / NRRL B-527 / VKM B-1787 / 2291 / W)</name>
    <dbReference type="NCBI Taxonomy" id="272562"/>
    <lineage>
        <taxon>Bacteria</taxon>
        <taxon>Bacillati</taxon>
        <taxon>Bacillota</taxon>
        <taxon>Clostridia</taxon>
        <taxon>Eubacteriales</taxon>
        <taxon>Clostridiaceae</taxon>
        <taxon>Clostridium</taxon>
    </lineage>
</organism>
<protein>
    <submittedName>
        <fullName evidence="1">Uncharacterized protein</fullName>
    </submittedName>
</protein>
<accession>Q97M00</accession>
<dbReference type="OrthoDB" id="2880698at2"/>
<dbReference type="AlphaFoldDB" id="Q97M00"/>
<reference evidence="1 2" key="1">
    <citation type="journal article" date="2001" name="J. Bacteriol.">
        <title>Genome sequence and comparative analysis of the solvent-producing bacterium Clostridium acetobutylicum.</title>
        <authorList>
            <person name="Nolling J."/>
            <person name="Breton G."/>
            <person name="Omelchenko M.V."/>
            <person name="Makarova K.S."/>
            <person name="Zeng Q."/>
            <person name="Gibson R."/>
            <person name="Lee H.M."/>
            <person name="Dubois J."/>
            <person name="Qiu D."/>
            <person name="Hitti J."/>
            <person name="Wolf Y.I."/>
            <person name="Tatusov R.L."/>
            <person name="Sabathe F."/>
            <person name="Doucette-Stamm L."/>
            <person name="Soucaille P."/>
            <person name="Daly M.J."/>
            <person name="Bennett G.N."/>
            <person name="Koonin E.V."/>
            <person name="Smith D.R."/>
        </authorList>
    </citation>
    <scope>NUCLEOTIDE SEQUENCE [LARGE SCALE GENOMIC DNA]</scope>
    <source>
        <strain evidence="2">ATCC 824 / DSM 792 / JCM 1419 / LMG 5710 / VKM B-1787</strain>
    </source>
</reference>
<keyword evidence="2" id="KW-1185">Reference proteome</keyword>
<dbReference type="PIR" id="A96949">
    <property type="entry name" value="A96949"/>
</dbReference>
<gene>
    <name evidence="1" type="ordered locus">CA_C0400</name>
</gene>
<dbReference type="PATRIC" id="fig|272562.8.peg.595"/>
<dbReference type="KEGG" id="cac:CA_C0400"/>
<dbReference type="HOGENOM" id="CLU_181369_1_0_9"/>
<dbReference type="GeneID" id="44996910"/>